<evidence type="ECO:0000259" key="5">
    <source>
        <dbReference type="PROSITE" id="PS50102"/>
    </source>
</evidence>
<feature type="compositionally biased region" description="Low complexity" evidence="4">
    <location>
        <begin position="745"/>
        <end position="757"/>
    </location>
</feature>
<dbReference type="CDD" id="cd16983">
    <property type="entry name" value="CID_SCAF8_like"/>
    <property type="match status" value="1"/>
</dbReference>
<evidence type="ECO:0000313" key="7">
    <source>
        <dbReference type="EMBL" id="KAH9589537.1"/>
    </source>
</evidence>
<dbReference type="PANTHER" id="PTHR23140:SF4">
    <property type="entry name" value="PROTEIN CBR-NRD-1"/>
    <property type="match status" value="1"/>
</dbReference>
<keyword evidence="8" id="KW-1185">Reference proteome</keyword>
<dbReference type="SUPFAM" id="SSF48464">
    <property type="entry name" value="ENTH/VHS domain"/>
    <property type="match status" value="1"/>
</dbReference>
<dbReference type="SUPFAM" id="SSF54928">
    <property type="entry name" value="RNA-binding domain, RBD"/>
    <property type="match status" value="1"/>
</dbReference>
<dbReference type="Gene3D" id="3.30.70.330">
    <property type="match status" value="1"/>
</dbReference>
<dbReference type="PROSITE" id="PS51391">
    <property type="entry name" value="CID"/>
    <property type="match status" value="1"/>
</dbReference>
<sequence length="896" mass="101225">MASITRAAIKALKYYKHVVQIVEKFIAKCSPEYKVPGLYVIDAIVRQSQYFYREKDVYGPRFLRNLVPVFISLMNCNEKDKPMLMRMLYLWQKSSVFPDEVIKALCGVISDPKNPQVVGKAKEVIIESLNNSSTKQIIIESSVPSQATEIPPTVDNCVSRDDNAVSASEIASDCAQRNTSAKVQLLQLQALQKKIAEQSALLNQEQTIDPEVLTQIHILMSELTRRAEAATVQLANEQANEDLNVIDPNLLARIQSMVDTLAHTRVLQKQLNQARAERHHHQQHSRYQQQQSNTVVRSINGVTAGQLEDDTKLIRPTDNRGGLVSSVKLKTDTCIRNDSNRLIRPTTPPCLSDVEDDPGILPQSCDRKLHLTKKNKIANRASSKHLGSKSLDVTFHDSNVCQGSRKHHIYDSHPMHNFDRETSHVDGFLPSDNSSFSDRNNSNINHNNDQVHSFREHTNRLVSEYENCDDWNISSSQRVRNKYSRLDSYDDRVDPPHSHHHRHVFLESHKLDVFDNEPEHSDQFVDDYASDSPILSPVRRRFDDSLFQNESVSPTESDPKHRERRRKHLGLPTLKPDHVGILSHTVFIGHLHKQLAESKLTALCSEVTEGQVIECNFIPPRGCAFVTFATRRAAHRAVTHMDQSTLSGREIKVAWAPNLGIKSREDYVTNYWDTDEGCTYLPIEEVVKLTRPQFDDLLAGCGEVDEESLTDPRLRGLIMMNSNNNNDSKTQSISSPNVKSVKRIQTTPTTQKSTTNTSTNLSVSVYSPVVVPPSVPMILTRPIPPMQPMVPRSVPLILPLVAASVPRMSVPTQPLYFQQNNTTATSRAPPPPPPPPPHPLLHRHRLHPLLLHPHHLHNRQSPLPLPLPLYHPNLIQQPLHRSVSGILELMRIINVL</sequence>
<dbReference type="GO" id="GO:0005634">
    <property type="term" value="C:nucleus"/>
    <property type="evidence" value="ECO:0007669"/>
    <property type="project" value="TreeGrafter"/>
</dbReference>
<dbReference type="InterPro" id="IPR035979">
    <property type="entry name" value="RBD_domain_sf"/>
</dbReference>
<accession>A0A922S1A8</accession>
<evidence type="ECO:0000256" key="3">
    <source>
        <dbReference type="SAM" id="Coils"/>
    </source>
</evidence>
<dbReference type="InterPro" id="IPR012677">
    <property type="entry name" value="Nucleotide-bd_a/b_plait_sf"/>
</dbReference>
<feature type="compositionally biased region" description="Pro residues" evidence="4">
    <location>
        <begin position="828"/>
        <end position="839"/>
    </location>
</feature>
<evidence type="ECO:0000256" key="4">
    <source>
        <dbReference type="SAM" id="MobiDB-lite"/>
    </source>
</evidence>
<dbReference type="EMBL" id="AMPZ03000002">
    <property type="protein sequence ID" value="KAH9589537.1"/>
    <property type="molecule type" value="Genomic_DNA"/>
</dbReference>
<proteinExistence type="predicted"/>
<dbReference type="AlphaFoldDB" id="A0A922S1A8"/>
<feature type="compositionally biased region" description="Polar residues" evidence="4">
    <location>
        <begin position="721"/>
        <end position="738"/>
    </location>
</feature>
<dbReference type="SMART" id="SM00582">
    <property type="entry name" value="RPR"/>
    <property type="match status" value="1"/>
</dbReference>
<dbReference type="PROSITE" id="PS50102">
    <property type="entry name" value="RRM"/>
    <property type="match status" value="1"/>
</dbReference>
<dbReference type="InterPro" id="IPR000504">
    <property type="entry name" value="RRM_dom"/>
</dbReference>
<gene>
    <name evidence="7" type="primary">SCAF8</name>
    <name evidence="7" type="ORF">MS3_00002571</name>
</gene>
<protein>
    <submittedName>
        <fullName evidence="7">SR- and CTD-associated factor 8</fullName>
    </submittedName>
</protein>
<keyword evidence="3" id="KW-0175">Coiled coil</keyword>
<feature type="region of interest" description="Disordered" evidence="4">
    <location>
        <begin position="546"/>
        <end position="569"/>
    </location>
</feature>
<dbReference type="InterPro" id="IPR006569">
    <property type="entry name" value="CID_dom"/>
</dbReference>
<feature type="region of interest" description="Disordered" evidence="4">
    <location>
        <begin position="821"/>
        <end position="841"/>
    </location>
</feature>
<evidence type="ECO:0000313" key="8">
    <source>
        <dbReference type="Proteomes" id="UP000471633"/>
    </source>
</evidence>
<dbReference type="SMART" id="SM00360">
    <property type="entry name" value="RRM"/>
    <property type="match status" value="1"/>
</dbReference>
<dbReference type="Pfam" id="PF00076">
    <property type="entry name" value="RRM_1"/>
    <property type="match status" value="1"/>
</dbReference>
<reference evidence="7" key="2">
    <citation type="journal article" date="2019" name="Gigascience">
        <title>High-quality Schistosoma haematobium genome achieved by single-molecule and long-range sequencing.</title>
        <authorList>
            <person name="Stroehlein A.J."/>
            <person name="Korhonen P.K."/>
            <person name="Chong T.M."/>
            <person name="Lim Y.L."/>
            <person name="Chan K.G."/>
            <person name="Webster B."/>
            <person name="Rollinson D."/>
            <person name="Brindley P.J."/>
            <person name="Gasser R.B."/>
            <person name="Young N.D."/>
        </authorList>
    </citation>
    <scope>NUCLEOTIDE SEQUENCE</scope>
</reference>
<feature type="region of interest" description="Disordered" evidence="4">
    <location>
        <begin position="721"/>
        <end position="757"/>
    </location>
</feature>
<dbReference type="Gene3D" id="1.25.40.90">
    <property type="match status" value="1"/>
</dbReference>
<evidence type="ECO:0000256" key="1">
    <source>
        <dbReference type="ARBA" id="ARBA00022884"/>
    </source>
</evidence>
<evidence type="ECO:0000259" key="6">
    <source>
        <dbReference type="PROSITE" id="PS51391"/>
    </source>
</evidence>
<feature type="domain" description="CID" evidence="6">
    <location>
        <begin position="1"/>
        <end position="113"/>
    </location>
</feature>
<dbReference type="Proteomes" id="UP000471633">
    <property type="component" value="Unassembled WGS sequence"/>
</dbReference>
<dbReference type="GO" id="GO:0003723">
    <property type="term" value="F:RNA binding"/>
    <property type="evidence" value="ECO:0007669"/>
    <property type="project" value="UniProtKB-UniRule"/>
</dbReference>
<feature type="domain" description="RRM" evidence="5">
    <location>
        <begin position="584"/>
        <end position="658"/>
    </location>
</feature>
<dbReference type="Pfam" id="PF04818">
    <property type="entry name" value="CID"/>
    <property type="match status" value="1"/>
</dbReference>
<dbReference type="CTD" id="22828"/>
<dbReference type="GeneID" id="24593109"/>
<reference evidence="7" key="4">
    <citation type="journal article" date="2022" name="PLoS Pathog.">
        <title>Chromosome-level genome of Schistosoma haematobium underpins genome-wide explorations of molecular variation.</title>
        <authorList>
            <person name="Stroehlein A.J."/>
            <person name="Korhonen P.K."/>
            <person name="Lee V.V."/>
            <person name="Ralph S.A."/>
            <person name="Mentink-Kane M."/>
            <person name="You H."/>
            <person name="McManus D.P."/>
            <person name="Tchuente L.T."/>
            <person name="Stothard J.R."/>
            <person name="Kaur P."/>
            <person name="Dudchenko O."/>
            <person name="Aiden E.L."/>
            <person name="Yang B."/>
            <person name="Yang H."/>
            <person name="Emery A.M."/>
            <person name="Webster B.L."/>
            <person name="Brindley P.J."/>
            <person name="Rollinson D."/>
            <person name="Chang B.C.H."/>
            <person name="Gasser R.B."/>
            <person name="Young N.D."/>
        </authorList>
    </citation>
    <scope>NUCLEOTIDE SEQUENCE</scope>
</reference>
<feature type="region of interest" description="Disordered" evidence="4">
    <location>
        <begin position="273"/>
        <end position="295"/>
    </location>
</feature>
<feature type="coiled-coil region" evidence="3">
    <location>
        <begin position="188"/>
        <end position="240"/>
    </location>
</feature>
<reference evidence="7" key="1">
    <citation type="journal article" date="2012" name="Nat. Genet.">
        <title>Whole-genome sequence of Schistosoma haematobium.</title>
        <authorList>
            <person name="Young N.D."/>
            <person name="Jex A.R."/>
            <person name="Li B."/>
            <person name="Liu S."/>
            <person name="Yang L."/>
            <person name="Xiong Z."/>
            <person name="Li Y."/>
            <person name="Cantacessi C."/>
            <person name="Hall R.S."/>
            <person name="Xu X."/>
            <person name="Chen F."/>
            <person name="Wu X."/>
            <person name="Zerlotini A."/>
            <person name="Oliveira G."/>
            <person name="Hofmann A."/>
            <person name="Zhang G."/>
            <person name="Fang X."/>
            <person name="Kang Y."/>
            <person name="Campbell B.E."/>
            <person name="Loukas A."/>
            <person name="Ranganathan S."/>
            <person name="Rollinson D."/>
            <person name="Rinaldi G."/>
            <person name="Brindley P.J."/>
            <person name="Yang H."/>
            <person name="Wang J."/>
            <person name="Wang J."/>
            <person name="Gasser R.B."/>
        </authorList>
    </citation>
    <scope>NUCLEOTIDE SEQUENCE</scope>
</reference>
<evidence type="ECO:0000256" key="2">
    <source>
        <dbReference type="PROSITE-ProRule" id="PRU00176"/>
    </source>
</evidence>
<dbReference type="RefSeq" id="XP_051070131.1">
    <property type="nucleotide sequence ID" value="XM_051210165.1"/>
</dbReference>
<dbReference type="KEGG" id="shx:MS3_00002571"/>
<dbReference type="InterPro" id="IPR051485">
    <property type="entry name" value="SR-CTD_assoc_factor"/>
</dbReference>
<reference evidence="7" key="3">
    <citation type="submission" date="2021-06" db="EMBL/GenBank/DDBJ databases">
        <title>Chromosome-level genome assembly for S. haematobium.</title>
        <authorList>
            <person name="Stroehlein A.J."/>
        </authorList>
    </citation>
    <scope>NUCLEOTIDE SEQUENCE</scope>
</reference>
<keyword evidence="1 2" id="KW-0694">RNA-binding</keyword>
<feature type="compositionally biased region" description="Polar residues" evidence="4">
    <location>
        <begin position="546"/>
        <end position="556"/>
    </location>
</feature>
<name>A0A922S1A8_SCHHA</name>
<dbReference type="PANTHER" id="PTHR23140">
    <property type="entry name" value="RNA PROCESSING PROTEIN LD23810P"/>
    <property type="match status" value="1"/>
</dbReference>
<comment type="caution">
    <text evidence="7">The sequence shown here is derived from an EMBL/GenBank/DDBJ whole genome shotgun (WGS) entry which is preliminary data.</text>
</comment>
<dbReference type="InterPro" id="IPR008942">
    <property type="entry name" value="ENTH_VHS"/>
</dbReference>
<organism evidence="7 8">
    <name type="scientific">Schistosoma haematobium</name>
    <name type="common">Blood fluke</name>
    <dbReference type="NCBI Taxonomy" id="6185"/>
    <lineage>
        <taxon>Eukaryota</taxon>
        <taxon>Metazoa</taxon>
        <taxon>Spiralia</taxon>
        <taxon>Lophotrochozoa</taxon>
        <taxon>Platyhelminthes</taxon>
        <taxon>Trematoda</taxon>
        <taxon>Digenea</taxon>
        <taxon>Strigeidida</taxon>
        <taxon>Schistosomatoidea</taxon>
        <taxon>Schistosomatidae</taxon>
        <taxon>Schistosoma</taxon>
    </lineage>
</organism>